<feature type="domain" description="Thioredoxin-like fold" evidence="1">
    <location>
        <begin position="6"/>
        <end position="82"/>
    </location>
</feature>
<evidence type="ECO:0000313" key="3">
    <source>
        <dbReference type="Proteomes" id="UP000177996"/>
    </source>
</evidence>
<dbReference type="Pfam" id="PF13192">
    <property type="entry name" value="Thioredoxin_3"/>
    <property type="match status" value="1"/>
</dbReference>
<comment type="caution">
    <text evidence="2">The sequence shown here is derived from an EMBL/GenBank/DDBJ whole genome shotgun (WGS) entry which is preliminary data.</text>
</comment>
<dbReference type="SUPFAM" id="SSF52833">
    <property type="entry name" value="Thioredoxin-like"/>
    <property type="match status" value="1"/>
</dbReference>
<dbReference type="Gene3D" id="3.40.30.10">
    <property type="entry name" value="Glutaredoxin"/>
    <property type="match status" value="1"/>
</dbReference>
<dbReference type="InterPro" id="IPR012336">
    <property type="entry name" value="Thioredoxin-like_fold"/>
</dbReference>
<evidence type="ECO:0000313" key="2">
    <source>
        <dbReference type="EMBL" id="OGZ06905.1"/>
    </source>
</evidence>
<sequence length="88" mass="9648">MMNITLEVLTAPGCTHCHEFLEYWKTVAAEWPNVTLKETSLMTPEGQALVSQHQIFASPGILLNGELFGTGGVNKEKFIGKLKTLSEA</sequence>
<dbReference type="EMBL" id="MHLL01000075">
    <property type="protein sequence ID" value="OGZ06905.1"/>
    <property type="molecule type" value="Genomic_DNA"/>
</dbReference>
<reference evidence="2 3" key="1">
    <citation type="journal article" date="2016" name="Nat. Commun.">
        <title>Thousands of microbial genomes shed light on interconnected biogeochemical processes in an aquifer system.</title>
        <authorList>
            <person name="Anantharaman K."/>
            <person name="Brown C.T."/>
            <person name="Hug L.A."/>
            <person name="Sharon I."/>
            <person name="Castelle C.J."/>
            <person name="Probst A.J."/>
            <person name="Thomas B.C."/>
            <person name="Singh A."/>
            <person name="Wilkins M.J."/>
            <person name="Karaoz U."/>
            <person name="Brodie E.L."/>
            <person name="Williams K.H."/>
            <person name="Hubbard S.S."/>
            <person name="Banfield J.F."/>
        </authorList>
    </citation>
    <scope>NUCLEOTIDE SEQUENCE [LARGE SCALE GENOMIC DNA]</scope>
</reference>
<name>A0A1G2CZU1_9BACT</name>
<organism evidence="2 3">
    <name type="scientific">Candidatus Lloydbacteria bacterium RIFCSPHIGHO2_02_FULL_50_13</name>
    <dbReference type="NCBI Taxonomy" id="1798661"/>
    <lineage>
        <taxon>Bacteria</taxon>
        <taxon>Candidatus Lloydiibacteriota</taxon>
    </lineage>
</organism>
<dbReference type="InterPro" id="IPR036249">
    <property type="entry name" value="Thioredoxin-like_sf"/>
</dbReference>
<gene>
    <name evidence="2" type="ORF">A3D65_04355</name>
</gene>
<evidence type="ECO:0000259" key="1">
    <source>
        <dbReference type="Pfam" id="PF13192"/>
    </source>
</evidence>
<dbReference type="STRING" id="1798661.A3D65_04355"/>
<dbReference type="Proteomes" id="UP000177996">
    <property type="component" value="Unassembled WGS sequence"/>
</dbReference>
<proteinExistence type="predicted"/>
<protein>
    <recommendedName>
        <fullName evidence="1">Thioredoxin-like fold domain-containing protein</fullName>
    </recommendedName>
</protein>
<accession>A0A1G2CZU1</accession>
<dbReference type="AlphaFoldDB" id="A0A1G2CZU1"/>